<dbReference type="EMBL" id="BAABAZ010000008">
    <property type="protein sequence ID" value="GAA4285185.1"/>
    <property type="molecule type" value="Genomic_DNA"/>
</dbReference>
<evidence type="ECO:0008006" key="3">
    <source>
        <dbReference type="Google" id="ProtNLM"/>
    </source>
</evidence>
<dbReference type="Proteomes" id="UP001501586">
    <property type="component" value="Unassembled WGS sequence"/>
</dbReference>
<dbReference type="InterPro" id="IPR025339">
    <property type="entry name" value="DUF4245"/>
</dbReference>
<evidence type="ECO:0000313" key="1">
    <source>
        <dbReference type="EMBL" id="GAA4285185.1"/>
    </source>
</evidence>
<dbReference type="Pfam" id="PF14030">
    <property type="entry name" value="DUF4245"/>
    <property type="match status" value="1"/>
</dbReference>
<name>A0ABP8EMG5_9MICO</name>
<keyword evidence="2" id="KW-1185">Reference proteome</keyword>
<sequence length="159" mass="17837">MLVLVWIVPRDDREILPDVDFQQVADHAQPGYEQTLTNPDVPSSWQANQAEIRTGQDGVVEWYVGFLVLGDDRAQEFVGMSQGLGANDTWTYEKVDRSSPTGSIMIDGVEWDEYDYRDLDPDDAGNTLYSLVHVDDDATHVLYGSHSAESVQELAARIF</sequence>
<accession>A0ABP8EMG5</accession>
<protein>
    <recommendedName>
        <fullName evidence="3">DUF4245 domain-containing protein</fullName>
    </recommendedName>
</protein>
<gene>
    <name evidence="1" type="ORF">GCM10022261_27160</name>
</gene>
<comment type="caution">
    <text evidence="1">The sequence shown here is derived from an EMBL/GenBank/DDBJ whole genome shotgun (WGS) entry which is preliminary data.</text>
</comment>
<organism evidence="1 2">
    <name type="scientific">Brevibacterium daeguense</name>
    <dbReference type="NCBI Taxonomy" id="909936"/>
    <lineage>
        <taxon>Bacteria</taxon>
        <taxon>Bacillati</taxon>
        <taxon>Actinomycetota</taxon>
        <taxon>Actinomycetes</taxon>
        <taxon>Micrococcales</taxon>
        <taxon>Brevibacteriaceae</taxon>
        <taxon>Brevibacterium</taxon>
    </lineage>
</organism>
<reference evidence="2" key="1">
    <citation type="journal article" date="2019" name="Int. J. Syst. Evol. Microbiol.">
        <title>The Global Catalogue of Microorganisms (GCM) 10K type strain sequencing project: providing services to taxonomists for standard genome sequencing and annotation.</title>
        <authorList>
            <consortium name="The Broad Institute Genomics Platform"/>
            <consortium name="The Broad Institute Genome Sequencing Center for Infectious Disease"/>
            <person name="Wu L."/>
            <person name="Ma J."/>
        </authorList>
    </citation>
    <scope>NUCLEOTIDE SEQUENCE [LARGE SCALE GENOMIC DNA]</scope>
    <source>
        <strain evidence="2">JCM 17458</strain>
    </source>
</reference>
<proteinExistence type="predicted"/>
<evidence type="ECO:0000313" key="2">
    <source>
        <dbReference type="Proteomes" id="UP001501586"/>
    </source>
</evidence>